<dbReference type="PANTHER" id="PTHR43156:SF2">
    <property type="entry name" value="STAGE II SPORULATION PROTEIN E"/>
    <property type="match status" value="1"/>
</dbReference>
<dbReference type="InterPro" id="IPR001647">
    <property type="entry name" value="HTH_TetR"/>
</dbReference>
<dbReference type="SUPFAM" id="SSF46689">
    <property type="entry name" value="Homeodomain-like"/>
    <property type="match status" value="1"/>
</dbReference>
<accession>A0A6J4RSW4</accession>
<evidence type="ECO:0000256" key="1">
    <source>
        <dbReference type="ARBA" id="ARBA00022801"/>
    </source>
</evidence>
<proteinExistence type="predicted"/>
<dbReference type="GO" id="GO:0016791">
    <property type="term" value="F:phosphatase activity"/>
    <property type="evidence" value="ECO:0007669"/>
    <property type="project" value="TreeGrafter"/>
</dbReference>
<evidence type="ECO:0000313" key="5">
    <source>
        <dbReference type="EMBL" id="CAA9480747.1"/>
    </source>
</evidence>
<dbReference type="Gene3D" id="3.30.450.20">
    <property type="entry name" value="PAS domain"/>
    <property type="match status" value="1"/>
</dbReference>
<feature type="DNA-binding region" description="H-T-H motif" evidence="3">
    <location>
        <begin position="35"/>
        <end position="54"/>
    </location>
</feature>
<dbReference type="InterPro" id="IPR013656">
    <property type="entry name" value="PAS_4"/>
</dbReference>
<evidence type="ECO:0000256" key="3">
    <source>
        <dbReference type="PROSITE-ProRule" id="PRU00335"/>
    </source>
</evidence>
<dbReference type="Pfam" id="PF00440">
    <property type="entry name" value="TetR_N"/>
    <property type="match status" value="1"/>
</dbReference>
<dbReference type="EMBL" id="CADCVU010000012">
    <property type="protein sequence ID" value="CAA9480747.1"/>
    <property type="molecule type" value="Genomic_DNA"/>
</dbReference>
<keyword evidence="2 3" id="KW-0238">DNA-binding</keyword>
<dbReference type="PANTHER" id="PTHR43156">
    <property type="entry name" value="STAGE II SPORULATION PROTEIN E-RELATED"/>
    <property type="match status" value="1"/>
</dbReference>
<dbReference type="SUPFAM" id="SSF55785">
    <property type="entry name" value="PYP-like sensor domain (PAS domain)"/>
    <property type="match status" value="1"/>
</dbReference>
<dbReference type="SMART" id="SM00331">
    <property type="entry name" value="PP2C_SIG"/>
    <property type="match status" value="1"/>
</dbReference>
<dbReference type="GO" id="GO:0003677">
    <property type="term" value="F:DNA binding"/>
    <property type="evidence" value="ECO:0007669"/>
    <property type="project" value="UniProtKB-UniRule"/>
</dbReference>
<feature type="domain" description="HTH tetR-type" evidence="4">
    <location>
        <begin position="14"/>
        <end position="72"/>
    </location>
</feature>
<evidence type="ECO:0000259" key="4">
    <source>
        <dbReference type="PROSITE" id="PS50977"/>
    </source>
</evidence>
<keyword evidence="1" id="KW-0378">Hydrolase</keyword>
<dbReference type="Gene3D" id="1.10.357.10">
    <property type="entry name" value="Tetracycline Repressor, domain 2"/>
    <property type="match status" value="1"/>
</dbReference>
<dbReference type="SUPFAM" id="SSF81606">
    <property type="entry name" value="PP2C-like"/>
    <property type="match status" value="1"/>
</dbReference>
<dbReference type="PROSITE" id="PS50977">
    <property type="entry name" value="HTH_TETR_2"/>
    <property type="match status" value="1"/>
</dbReference>
<reference evidence="5" key="1">
    <citation type="submission" date="2020-02" db="EMBL/GenBank/DDBJ databases">
        <authorList>
            <person name="Meier V. D."/>
        </authorList>
    </citation>
    <scope>NUCLEOTIDE SEQUENCE</scope>
    <source>
        <strain evidence="5">AVDCRST_MAG45</strain>
    </source>
</reference>
<dbReference type="InterPro" id="IPR036457">
    <property type="entry name" value="PPM-type-like_dom_sf"/>
</dbReference>
<dbReference type="InterPro" id="IPR001932">
    <property type="entry name" value="PPM-type_phosphatase-like_dom"/>
</dbReference>
<dbReference type="InterPro" id="IPR052016">
    <property type="entry name" value="Bact_Sigma-Reg"/>
</dbReference>
<dbReference type="AlphaFoldDB" id="A0A6J4RSW4"/>
<dbReference type="InterPro" id="IPR009057">
    <property type="entry name" value="Homeodomain-like_sf"/>
</dbReference>
<organism evidence="5">
    <name type="scientific">uncultured Solirubrobacterales bacterium</name>
    <dbReference type="NCBI Taxonomy" id="768556"/>
    <lineage>
        <taxon>Bacteria</taxon>
        <taxon>Bacillati</taxon>
        <taxon>Actinomycetota</taxon>
        <taxon>Thermoleophilia</taxon>
        <taxon>Solirubrobacterales</taxon>
        <taxon>environmental samples</taxon>
    </lineage>
</organism>
<dbReference type="InterPro" id="IPR035965">
    <property type="entry name" value="PAS-like_dom_sf"/>
</dbReference>
<gene>
    <name evidence="5" type="ORF">AVDCRST_MAG45-153</name>
</gene>
<evidence type="ECO:0000256" key="2">
    <source>
        <dbReference type="ARBA" id="ARBA00023125"/>
    </source>
</evidence>
<dbReference type="Pfam" id="PF08448">
    <property type="entry name" value="PAS_4"/>
    <property type="match status" value="1"/>
</dbReference>
<dbReference type="Gene3D" id="3.60.40.10">
    <property type="entry name" value="PPM-type phosphatase domain"/>
    <property type="match status" value="1"/>
</dbReference>
<name>A0A6J4RSW4_9ACTN</name>
<dbReference type="Pfam" id="PF07228">
    <property type="entry name" value="SpoIIE"/>
    <property type="match status" value="1"/>
</dbReference>
<protein>
    <submittedName>
        <fullName evidence="5">Serine phosphatase RsbU, regulator of sigma subunit</fullName>
    </submittedName>
</protein>
<sequence length="687" mass="73554">MTSRPDRTKRADARRSRAAIIAASARSLREGRRLDAQEIAEAAGVSRATVYRHFPGEAELARGVAGAVLDEASEAVEEALAGDRSLLATLRILVLRLFEIGGRYTPTPVSDACADVGTDEVARRLLTFATRLASTADLQPSPPRQWMAAAVAHSVETCLQLGSTAEDPPSAAEAHFQRMTDEVDGGLVLLDGDGLVVSANARGREAMALADPVAPGRSATPPATVFLYEDGSPLPSEAQPMSRAVRTGEEVGTTVGHRLSDGGTRWYSIEARPLRHRGVLYGFVGLFENVTDRRQVELSQLRPPGELGGLRPEPLDAARALDEVPAPLLPEQIVAEAMRLVGVPVALYVVDIDGSHLLRLAGAEHFPSRLPAPLALGPELAEDGIPDLRLRLEAELPGVAMAPMWLRGRAVGLLLALRASEDRLLELGRQGAAAMELAGRFTDVFDAARRRKPMNPAAELQQSLLPPRITHLGAGEIGGSVLPSYDVGGDWFDYVENRDGSWIAIADAAGKGPTAGGLGSIALAALRAARRNDASLEEAAQTMHETLKAMEQPEFFVTAVIARWNPVYSLFSWINCGHPPPLLAPRQGAVEELWSEPALPLGLFDRKRRFVRSQRRIENGDRLALYSDGISMRRTHDGFFGWRGIASAIDGAPGRSATATARAIQEAVVSASPDPIRDDAAVVVLAP</sequence>